<accession>A0A2R7YYB6</accession>
<proteinExistence type="predicted"/>
<sequence>MEFAQLAAHVGEEFTLAGVPVTLTTATPAGAGGSLVFEGPLDRPLDQATHEIAHPVLGDGLLFVVPVGAGASARTYEAVFN</sequence>
<evidence type="ECO:0000313" key="3">
    <source>
        <dbReference type="Proteomes" id="UP000244867"/>
    </source>
</evidence>
<dbReference type="OrthoDB" id="4871140at2"/>
<evidence type="ECO:0000313" key="2">
    <source>
        <dbReference type="EMBL" id="PUA81372.1"/>
    </source>
</evidence>
<dbReference type="Proteomes" id="UP000244867">
    <property type="component" value="Unassembled WGS sequence"/>
</dbReference>
<dbReference type="InterPro" id="IPR054209">
    <property type="entry name" value="DUF6916"/>
</dbReference>
<evidence type="ECO:0000259" key="1">
    <source>
        <dbReference type="Pfam" id="PF21880"/>
    </source>
</evidence>
<name>A0A2R7YYB6_9ACTN</name>
<protein>
    <recommendedName>
        <fullName evidence="1">DUF6916 domain-containing protein</fullName>
    </recommendedName>
</protein>
<reference evidence="2 3" key="1">
    <citation type="submission" date="2018-03" db="EMBL/GenBank/DDBJ databases">
        <authorList>
            <person name="Keele B.F."/>
        </authorList>
    </citation>
    <scope>NUCLEOTIDE SEQUENCE [LARGE SCALE GENOMIC DNA]</scope>
    <source>
        <strain evidence="2 3">IB-3</strain>
    </source>
</reference>
<organism evidence="2 3">
    <name type="scientific">Nocardioides currus</name>
    <dbReference type="NCBI Taxonomy" id="2133958"/>
    <lineage>
        <taxon>Bacteria</taxon>
        <taxon>Bacillati</taxon>
        <taxon>Actinomycetota</taxon>
        <taxon>Actinomycetes</taxon>
        <taxon>Propionibacteriales</taxon>
        <taxon>Nocardioidaceae</taxon>
        <taxon>Nocardioides</taxon>
    </lineage>
</organism>
<dbReference type="RefSeq" id="WP_108344313.1">
    <property type="nucleotide sequence ID" value="NZ_PYXZ01000003.1"/>
</dbReference>
<gene>
    <name evidence="2" type="ORF">C7S10_10190</name>
</gene>
<dbReference type="EMBL" id="PYXZ01000003">
    <property type="protein sequence ID" value="PUA81372.1"/>
    <property type="molecule type" value="Genomic_DNA"/>
</dbReference>
<comment type="caution">
    <text evidence="2">The sequence shown here is derived from an EMBL/GenBank/DDBJ whole genome shotgun (WGS) entry which is preliminary data.</text>
</comment>
<feature type="domain" description="DUF6916" evidence="1">
    <location>
        <begin position="2"/>
        <end position="80"/>
    </location>
</feature>
<dbReference type="Pfam" id="PF21880">
    <property type="entry name" value="DUF6916"/>
    <property type="match status" value="1"/>
</dbReference>
<dbReference type="AlphaFoldDB" id="A0A2R7YYB6"/>
<keyword evidence="3" id="KW-1185">Reference proteome</keyword>